<accession>A0A1G9THL9</accession>
<dbReference type="SMART" id="SM00342">
    <property type="entry name" value="HTH_ARAC"/>
    <property type="match status" value="1"/>
</dbReference>
<evidence type="ECO:0000313" key="6">
    <source>
        <dbReference type="Proteomes" id="UP000198510"/>
    </source>
</evidence>
<dbReference type="AlphaFoldDB" id="A0A1G9THL9"/>
<dbReference type="SUPFAM" id="SSF46689">
    <property type="entry name" value="Homeodomain-like"/>
    <property type="match status" value="1"/>
</dbReference>
<dbReference type="InterPro" id="IPR018060">
    <property type="entry name" value="HTH_AraC"/>
</dbReference>
<dbReference type="InterPro" id="IPR003313">
    <property type="entry name" value="AraC-bd"/>
</dbReference>
<dbReference type="PANTHER" id="PTHR43280">
    <property type="entry name" value="ARAC-FAMILY TRANSCRIPTIONAL REGULATOR"/>
    <property type="match status" value="1"/>
</dbReference>
<dbReference type="InterPro" id="IPR009057">
    <property type="entry name" value="Homeodomain-like_sf"/>
</dbReference>
<dbReference type="Gene3D" id="1.10.10.60">
    <property type="entry name" value="Homeodomain-like"/>
    <property type="match status" value="1"/>
</dbReference>
<dbReference type="Pfam" id="PF02311">
    <property type="entry name" value="AraC_binding"/>
    <property type="match status" value="1"/>
</dbReference>
<name>A0A1G9THL9_9BACT</name>
<evidence type="ECO:0000256" key="3">
    <source>
        <dbReference type="ARBA" id="ARBA00023163"/>
    </source>
</evidence>
<dbReference type="InterPro" id="IPR037923">
    <property type="entry name" value="HTH-like"/>
</dbReference>
<evidence type="ECO:0000259" key="4">
    <source>
        <dbReference type="PROSITE" id="PS01124"/>
    </source>
</evidence>
<keyword evidence="2 5" id="KW-0238">DNA-binding</keyword>
<evidence type="ECO:0000256" key="1">
    <source>
        <dbReference type="ARBA" id="ARBA00023015"/>
    </source>
</evidence>
<dbReference type="OrthoDB" id="9793451at2"/>
<dbReference type="PANTHER" id="PTHR43280:SF32">
    <property type="entry name" value="TRANSCRIPTIONAL REGULATORY PROTEIN"/>
    <property type="match status" value="1"/>
</dbReference>
<dbReference type="STRING" id="1075417.SAMN05421823_11418"/>
<organism evidence="5 6">
    <name type="scientific">Catalinimonas alkaloidigena</name>
    <dbReference type="NCBI Taxonomy" id="1075417"/>
    <lineage>
        <taxon>Bacteria</taxon>
        <taxon>Pseudomonadati</taxon>
        <taxon>Bacteroidota</taxon>
        <taxon>Cytophagia</taxon>
        <taxon>Cytophagales</taxon>
        <taxon>Catalimonadaceae</taxon>
        <taxon>Catalinimonas</taxon>
    </lineage>
</organism>
<sequence>MIRTIDLTSQFTSATDPDIVQVDSLLPFEIRTLEWVRTHRWPQHSVPHRHTYFEIVWVTEGRGDHLIDLDKYPIADQTIHCLTPGQVHLFQADEGARGYVIAFTAEFLSRTEDNHDLLFHSGLFYNASHDPVGAVDAALREEIQLLVNKLQQEFENYFLMRSELLRGFLKILLIYLARQFEQVSPAPEKQPQAGLVTRFLALLDRQFATKKMVADYARALCVTPNYLNEIVKKSSGLPASEHIKQRILLEAKRQASYTQGSMKQIAYNLGFEDAAHFSKFFKNGTGSSFTDYKKEVACQYGT</sequence>
<dbReference type="InterPro" id="IPR014710">
    <property type="entry name" value="RmlC-like_jellyroll"/>
</dbReference>
<reference evidence="5 6" key="1">
    <citation type="submission" date="2016-10" db="EMBL/GenBank/DDBJ databases">
        <authorList>
            <person name="de Groot N.N."/>
        </authorList>
    </citation>
    <scope>NUCLEOTIDE SEQUENCE [LARGE SCALE GENOMIC DNA]</scope>
    <source>
        <strain evidence="5 6">DSM 25186</strain>
    </source>
</reference>
<dbReference type="Proteomes" id="UP000198510">
    <property type="component" value="Unassembled WGS sequence"/>
</dbReference>
<dbReference type="RefSeq" id="WP_089687992.1">
    <property type="nucleotide sequence ID" value="NZ_FNFO01000014.1"/>
</dbReference>
<proteinExistence type="predicted"/>
<dbReference type="EMBL" id="FNFO01000014">
    <property type="protein sequence ID" value="SDM47048.1"/>
    <property type="molecule type" value="Genomic_DNA"/>
</dbReference>
<protein>
    <submittedName>
        <fullName evidence="5">AraC-type DNA-binding protein</fullName>
    </submittedName>
</protein>
<dbReference type="Gene3D" id="2.60.120.10">
    <property type="entry name" value="Jelly Rolls"/>
    <property type="match status" value="1"/>
</dbReference>
<dbReference type="PROSITE" id="PS01124">
    <property type="entry name" value="HTH_ARAC_FAMILY_2"/>
    <property type="match status" value="1"/>
</dbReference>
<keyword evidence="6" id="KW-1185">Reference proteome</keyword>
<gene>
    <name evidence="5" type="ORF">SAMN05421823_11418</name>
</gene>
<dbReference type="Pfam" id="PF12833">
    <property type="entry name" value="HTH_18"/>
    <property type="match status" value="1"/>
</dbReference>
<dbReference type="SUPFAM" id="SSF51215">
    <property type="entry name" value="Regulatory protein AraC"/>
    <property type="match status" value="1"/>
</dbReference>
<evidence type="ECO:0000313" key="5">
    <source>
        <dbReference type="EMBL" id="SDM47048.1"/>
    </source>
</evidence>
<feature type="domain" description="HTH araC/xylS-type" evidence="4">
    <location>
        <begin position="197"/>
        <end position="295"/>
    </location>
</feature>
<evidence type="ECO:0000256" key="2">
    <source>
        <dbReference type="ARBA" id="ARBA00023125"/>
    </source>
</evidence>
<dbReference type="GO" id="GO:0003700">
    <property type="term" value="F:DNA-binding transcription factor activity"/>
    <property type="evidence" value="ECO:0007669"/>
    <property type="project" value="InterPro"/>
</dbReference>
<keyword evidence="1" id="KW-0805">Transcription regulation</keyword>
<dbReference type="GO" id="GO:0043565">
    <property type="term" value="F:sequence-specific DNA binding"/>
    <property type="evidence" value="ECO:0007669"/>
    <property type="project" value="InterPro"/>
</dbReference>
<keyword evidence="3" id="KW-0804">Transcription</keyword>